<name>X1RDP0_9ZZZZ</name>
<dbReference type="PANTHER" id="PTHR42783">
    <property type="entry name" value="GLUTAMATE SYNTHASE [NADPH] SMALL CHAIN"/>
    <property type="match status" value="1"/>
</dbReference>
<organism evidence="2">
    <name type="scientific">marine sediment metagenome</name>
    <dbReference type="NCBI Taxonomy" id="412755"/>
    <lineage>
        <taxon>unclassified sequences</taxon>
        <taxon>metagenomes</taxon>
        <taxon>ecological metagenomes</taxon>
    </lineage>
</organism>
<evidence type="ECO:0000313" key="2">
    <source>
        <dbReference type="EMBL" id="GAI61270.1"/>
    </source>
</evidence>
<evidence type="ECO:0000259" key="1">
    <source>
        <dbReference type="Pfam" id="PF07992"/>
    </source>
</evidence>
<dbReference type="Pfam" id="PF07992">
    <property type="entry name" value="Pyr_redox_2"/>
    <property type="match status" value="1"/>
</dbReference>
<protein>
    <recommendedName>
        <fullName evidence="1">FAD/NAD(P)-binding domain-containing protein</fullName>
    </recommendedName>
</protein>
<feature type="domain" description="FAD/NAD(P)-binding" evidence="1">
    <location>
        <begin position="32"/>
        <end position="251"/>
    </location>
</feature>
<dbReference type="PRINTS" id="PR00368">
    <property type="entry name" value="FADPNR"/>
</dbReference>
<dbReference type="InterPro" id="IPR023753">
    <property type="entry name" value="FAD/NAD-binding_dom"/>
</dbReference>
<sequence length="266" mass="28332">PRNILERDIKYIEAMGVRIKTGVKFGIDVTLDDLKKEGTAAVIIAIGTYQGLKMGVENEGSTNGYIDCLAFLRDYARGEQVVLGDKVIVVGGGNAAIDAARSALRCGVKEVSILYRRSYQEMPADRNEIEEAQAEGVEINYLSAPVRIIEKGGEVRGLECVKAELGELDESGRRRPVPIAGSEFVVNATSIISAVGQQPDLSWNKEGLAFSVSPKNTLLVDDNCHTNIEGVFAAGDAVNGPTTVVEAMANGKKAASAVDVYLSGKA</sequence>
<dbReference type="Gene3D" id="3.50.50.60">
    <property type="entry name" value="FAD/NAD(P)-binding domain"/>
    <property type="match status" value="1"/>
</dbReference>
<dbReference type="SUPFAM" id="SSF51971">
    <property type="entry name" value="Nucleotide-binding domain"/>
    <property type="match status" value="1"/>
</dbReference>
<comment type="caution">
    <text evidence="2">The sequence shown here is derived from an EMBL/GenBank/DDBJ whole genome shotgun (WGS) entry which is preliminary data.</text>
</comment>
<dbReference type="EMBL" id="BARW01004259">
    <property type="protein sequence ID" value="GAI61270.1"/>
    <property type="molecule type" value="Genomic_DNA"/>
</dbReference>
<feature type="non-terminal residue" evidence="2">
    <location>
        <position position="1"/>
    </location>
</feature>
<dbReference type="PRINTS" id="PR00469">
    <property type="entry name" value="PNDRDTASEII"/>
</dbReference>
<dbReference type="GO" id="GO:0016491">
    <property type="term" value="F:oxidoreductase activity"/>
    <property type="evidence" value="ECO:0007669"/>
    <property type="project" value="InterPro"/>
</dbReference>
<dbReference type="PANTHER" id="PTHR42783:SF3">
    <property type="entry name" value="GLUTAMATE SYNTHASE [NADPH] SMALL CHAIN-RELATED"/>
    <property type="match status" value="1"/>
</dbReference>
<reference evidence="2" key="1">
    <citation type="journal article" date="2014" name="Front. Microbiol.">
        <title>High frequency of phylogenetically diverse reductive dehalogenase-homologous genes in deep subseafloor sedimentary metagenomes.</title>
        <authorList>
            <person name="Kawai M."/>
            <person name="Futagami T."/>
            <person name="Toyoda A."/>
            <person name="Takaki Y."/>
            <person name="Nishi S."/>
            <person name="Hori S."/>
            <person name="Arai W."/>
            <person name="Tsubouchi T."/>
            <person name="Morono Y."/>
            <person name="Uchiyama I."/>
            <person name="Ito T."/>
            <person name="Fujiyama A."/>
            <person name="Inagaki F."/>
            <person name="Takami H."/>
        </authorList>
    </citation>
    <scope>NUCLEOTIDE SEQUENCE</scope>
    <source>
        <strain evidence="2">Expedition CK06-06</strain>
    </source>
</reference>
<accession>X1RDP0</accession>
<gene>
    <name evidence="2" type="ORF">S12H4_10122</name>
</gene>
<dbReference type="InterPro" id="IPR036188">
    <property type="entry name" value="FAD/NAD-bd_sf"/>
</dbReference>
<dbReference type="AlphaFoldDB" id="X1RDP0"/>
<proteinExistence type="predicted"/>